<accession>A0ACD5UWE2</accession>
<sequence>MASTGDEAAQPPPKRPRHVVRAEPKPAAARVELNSADCNLDFDIGVGGLRGHALHGGGFAYCWSGARATVGVRGGGRYCFGCRVVAEQPVEMEDTEADQRHLCRVGVSRGDDSVGGLGESGHSFGFGGTGKLSHHGKFFDYGMKFGVGDTIVCAVDLDSKPMASIGFSKNGEWLGIAQCFNASETGLGLVDAPVRPMQWESAIFPHVLLKNVVVEMQFSREDGLEPVDGYEPWTSACADGNAVFGPVFAEQGECEVMMMVGLPASGKSTWAEKWVKDHPEKRFVLLGTNLALDQMKVPGLLRKNNYGERFDRLMDHATMIFNTLLDRAVKIPRNYIIDQTNVYRSARIRKMRPFVNYRKIAVVVFPLPSELNSRAAKRSKEMGKDVPADVVDQMTGNFVLPQSKDMPASKEPFDEVIFVELSRDDAQTNLDEMKRLLPRAPTPSYDNSSNQNVSSTYPGIVSPGVSGAGPSLSGFQPPVSNSYGQGVYAPGAPVGVQGYQSTTGNQHQIQPSYFSAPYQHQTQTTYPNPSYLNSSDQHQIYPSYPRSTSNQHQTYGSYPSNSNEHQIYGSYPSSPFSGYVHNAYGSHGSPSPYSPNPSNTDLQQRIEAPMAGTSLYQTSRPAGDYGSSGYGPAAPVHAQPLPQAVHQQVPYHDGVSSWSSGNYGPYGQQSLVTDVQNAGFQYAAPALVPPPCRTLPSPIPGPPLRRTLPPPIPGPPARPPPPPYYSSPQPSTW</sequence>
<proteinExistence type="predicted"/>
<keyword evidence="2" id="KW-1185">Reference proteome</keyword>
<organism evidence="1 2">
    <name type="scientific">Avena sativa</name>
    <name type="common">Oat</name>
    <dbReference type="NCBI Taxonomy" id="4498"/>
    <lineage>
        <taxon>Eukaryota</taxon>
        <taxon>Viridiplantae</taxon>
        <taxon>Streptophyta</taxon>
        <taxon>Embryophyta</taxon>
        <taxon>Tracheophyta</taxon>
        <taxon>Spermatophyta</taxon>
        <taxon>Magnoliopsida</taxon>
        <taxon>Liliopsida</taxon>
        <taxon>Poales</taxon>
        <taxon>Poaceae</taxon>
        <taxon>BOP clade</taxon>
        <taxon>Pooideae</taxon>
        <taxon>Poodae</taxon>
        <taxon>Poeae</taxon>
        <taxon>Poeae Chloroplast Group 1 (Aveneae type)</taxon>
        <taxon>Aveninae</taxon>
        <taxon>Avena</taxon>
    </lineage>
</organism>
<evidence type="ECO:0000313" key="1">
    <source>
        <dbReference type="EnsemblPlants" id="AVESA.00010b.r2.2CG0320420.1.CDS"/>
    </source>
</evidence>
<evidence type="ECO:0000313" key="2">
    <source>
        <dbReference type="Proteomes" id="UP001732700"/>
    </source>
</evidence>
<dbReference type="EnsemblPlants" id="AVESA.00010b.r2.2CG0320420.1">
    <property type="protein sequence ID" value="AVESA.00010b.r2.2CG0320420.1.CDS"/>
    <property type="gene ID" value="AVESA.00010b.r2.2CG0320420"/>
</dbReference>
<dbReference type="Proteomes" id="UP001732700">
    <property type="component" value="Chromosome 2C"/>
</dbReference>
<name>A0ACD5UWE2_AVESA</name>
<reference evidence="1" key="1">
    <citation type="submission" date="2021-05" db="EMBL/GenBank/DDBJ databases">
        <authorList>
            <person name="Scholz U."/>
            <person name="Mascher M."/>
            <person name="Fiebig A."/>
        </authorList>
    </citation>
    <scope>NUCLEOTIDE SEQUENCE [LARGE SCALE GENOMIC DNA]</scope>
</reference>
<reference evidence="1" key="2">
    <citation type="submission" date="2025-09" db="UniProtKB">
        <authorList>
            <consortium name="EnsemblPlants"/>
        </authorList>
    </citation>
    <scope>IDENTIFICATION</scope>
</reference>
<protein>
    <submittedName>
        <fullName evidence="1">Uncharacterized protein</fullName>
    </submittedName>
</protein>